<comment type="caution">
    <text evidence="2">The sequence shown here is derived from an EMBL/GenBank/DDBJ whole genome shotgun (WGS) entry which is preliminary data.</text>
</comment>
<dbReference type="AlphaFoldDB" id="A0A397VJR1"/>
<protein>
    <submittedName>
        <fullName evidence="2">Uncharacterized protein</fullName>
    </submittedName>
</protein>
<feature type="compositionally biased region" description="Basic and acidic residues" evidence="1">
    <location>
        <begin position="117"/>
        <end position="135"/>
    </location>
</feature>
<feature type="region of interest" description="Disordered" evidence="1">
    <location>
        <begin position="24"/>
        <end position="60"/>
    </location>
</feature>
<feature type="region of interest" description="Disordered" evidence="1">
    <location>
        <begin position="115"/>
        <end position="135"/>
    </location>
</feature>
<reference evidence="2 3" key="1">
    <citation type="submission" date="2018-06" db="EMBL/GenBank/DDBJ databases">
        <title>Comparative genomics reveals the genomic features of Rhizophagus irregularis, R. cerebriforme, R. diaphanum and Gigaspora rosea, and their symbiotic lifestyle signature.</title>
        <authorList>
            <person name="Morin E."/>
            <person name="San Clemente H."/>
            <person name="Chen E.C.H."/>
            <person name="De La Providencia I."/>
            <person name="Hainaut M."/>
            <person name="Kuo A."/>
            <person name="Kohler A."/>
            <person name="Murat C."/>
            <person name="Tang N."/>
            <person name="Roy S."/>
            <person name="Loubradou J."/>
            <person name="Henrissat B."/>
            <person name="Grigoriev I.V."/>
            <person name="Corradi N."/>
            <person name="Roux C."/>
            <person name="Martin F.M."/>
        </authorList>
    </citation>
    <scope>NUCLEOTIDE SEQUENCE [LARGE SCALE GENOMIC DNA]</scope>
    <source>
        <strain evidence="2 3">DAOM 194757</strain>
    </source>
</reference>
<sequence>MFFQENDPGGQTGYEEAELKINKKRKHGEDEQVAEASINDTNIQEGTPKHNKVADDQNSRSELTPKILEMMSSEVGKVNNTEKKMDPGQITSMDIDECGINQYMDLEIIVGIDGMEDQMKDPWEESKENGSEREK</sequence>
<evidence type="ECO:0000256" key="1">
    <source>
        <dbReference type="SAM" id="MobiDB-lite"/>
    </source>
</evidence>
<dbReference type="Proteomes" id="UP000266673">
    <property type="component" value="Unassembled WGS sequence"/>
</dbReference>
<keyword evidence="3" id="KW-1185">Reference proteome</keyword>
<proteinExistence type="predicted"/>
<dbReference type="EMBL" id="QKWP01000297">
    <property type="protein sequence ID" value="RIB22694.1"/>
    <property type="molecule type" value="Genomic_DNA"/>
</dbReference>
<accession>A0A397VJR1</accession>
<evidence type="ECO:0000313" key="3">
    <source>
        <dbReference type="Proteomes" id="UP000266673"/>
    </source>
</evidence>
<evidence type="ECO:0000313" key="2">
    <source>
        <dbReference type="EMBL" id="RIB22694.1"/>
    </source>
</evidence>
<name>A0A397VJR1_9GLOM</name>
<organism evidence="2 3">
    <name type="scientific">Gigaspora rosea</name>
    <dbReference type="NCBI Taxonomy" id="44941"/>
    <lineage>
        <taxon>Eukaryota</taxon>
        <taxon>Fungi</taxon>
        <taxon>Fungi incertae sedis</taxon>
        <taxon>Mucoromycota</taxon>
        <taxon>Glomeromycotina</taxon>
        <taxon>Glomeromycetes</taxon>
        <taxon>Diversisporales</taxon>
        <taxon>Gigasporaceae</taxon>
        <taxon>Gigaspora</taxon>
    </lineage>
</organism>
<gene>
    <name evidence="2" type="ORF">C2G38_2033375</name>
</gene>